<evidence type="ECO:0000256" key="1">
    <source>
        <dbReference type="SAM" id="Phobius"/>
    </source>
</evidence>
<evidence type="ECO:0000313" key="3">
    <source>
        <dbReference type="Proteomes" id="UP000029859"/>
    </source>
</evidence>
<protein>
    <submittedName>
        <fullName evidence="2">Uncharacterized protein</fullName>
    </submittedName>
</protein>
<dbReference type="AlphaFoldDB" id="A0A099T1F5"/>
<evidence type="ECO:0000313" key="2">
    <source>
        <dbReference type="EMBL" id="KGK98995.1"/>
    </source>
</evidence>
<comment type="caution">
    <text evidence="2">The sequence shown here is derived from an EMBL/GenBank/DDBJ whole genome shotgun (WGS) entry which is preliminary data.</text>
</comment>
<keyword evidence="3" id="KW-1185">Reference proteome</keyword>
<name>A0A099T1F5_METMT</name>
<dbReference type="Proteomes" id="UP000029859">
    <property type="component" value="Unassembled WGS sequence"/>
</dbReference>
<keyword evidence="1" id="KW-0472">Membrane</keyword>
<gene>
    <name evidence="2" type="ORF">LI82_02875</name>
</gene>
<accession>A0A099T1F5</accession>
<organism evidence="2 3">
    <name type="scientific">Methanococcoides methylutens</name>
    <dbReference type="NCBI Taxonomy" id="2226"/>
    <lineage>
        <taxon>Archaea</taxon>
        <taxon>Methanobacteriati</taxon>
        <taxon>Methanobacteriota</taxon>
        <taxon>Stenosarchaea group</taxon>
        <taxon>Methanomicrobia</taxon>
        <taxon>Methanosarcinales</taxon>
        <taxon>Methanosarcinaceae</taxon>
        <taxon>Methanococcoides</taxon>
    </lineage>
</organism>
<keyword evidence="1" id="KW-0812">Transmembrane</keyword>
<feature type="transmembrane region" description="Helical" evidence="1">
    <location>
        <begin position="56"/>
        <end position="77"/>
    </location>
</feature>
<sequence>MIKEVQELGIHIAKYISCTYASLLFGLLSLVTILYYYVEHSYPNKYDMSFMLTGQIFGSVLFGLVIIVLIAVMILFFRKSLKFLKF</sequence>
<reference evidence="2 3" key="1">
    <citation type="submission" date="2014-09" db="EMBL/GenBank/DDBJ databases">
        <title>Draft genome sequence of an obligately methylotrophic methanogen, Methanococcoides methylutens, isolated from marine sediment.</title>
        <authorList>
            <person name="Guan Y."/>
            <person name="Ngugi D.K."/>
            <person name="Blom J."/>
            <person name="Ali S."/>
            <person name="Ferry J.G."/>
            <person name="Stingl U."/>
        </authorList>
    </citation>
    <scope>NUCLEOTIDE SEQUENCE [LARGE SCALE GENOMIC DNA]</scope>
    <source>
        <strain evidence="2 3">DSM 2657</strain>
    </source>
</reference>
<proteinExistence type="predicted"/>
<feature type="transmembrane region" description="Helical" evidence="1">
    <location>
        <begin position="12"/>
        <end position="36"/>
    </location>
</feature>
<keyword evidence="1" id="KW-1133">Transmembrane helix</keyword>
<dbReference type="EMBL" id="JRHO01000009">
    <property type="protein sequence ID" value="KGK98995.1"/>
    <property type="molecule type" value="Genomic_DNA"/>
</dbReference>